<protein>
    <recommendedName>
        <fullName evidence="4">Glycoside hydrolase family 38 N-terminal domain-containing protein</fullName>
    </recommendedName>
</protein>
<gene>
    <name evidence="2" type="ORF">CA85_03480</name>
</gene>
<keyword evidence="3" id="KW-1185">Reference proteome</keyword>
<sequence length="1088" mass="116343">MPPFAECCVIIPCSTIEDFPSRLDSAGAQSLLGGLTVAWHPCLLAATRRTPSWHRSDESPPPIRVPVADPANAETADPAESGEPAESAASAETGKSTADNASTAQTLRRLLIIPEVCISTLTGDLRDSVDRDAVSREELLPPEDPGYESACEVRVRVSSRPDALEKLAAVVPELSGARDGAAEGSLDVQDFFALGYMWWQTQILTRRLRYTSNLDQIYFESRLVAAADHFLAGEITAATDALHDCFDALAEERDHYFSSDPAIIDLTLLTPGTLQRWLDARTRPTSSDPAEVRAARQTGLATPENILVDESVATAILQGDADRREQFRASLKRSEQELSQEAGDPQPDAVGWCGGGPASDFSMDAHSIATGEERLAEAIRTVRESGSAPLTVYARLGGGVAGEWISSIAAAGFDGIVPLDFLGGRGFDDESKVLLGEGDYEIEALTAKPIDADDETAFLNLAAQLGEAIDRGEIATALLVHWPGGGCDSFHDVRRAASWSLCLGKFWRIDDYFTDGERPFHHGTAPGATPAAMQTVGDLYERRTQSAIDLQTQRDANLRGFAALLDPAQFLPPASDPATSPEIADDAAGLPQRIAASLGYAVDTAAIGSNAAAANVLLLHPTHPAARLGLPIAGKVTAKSGSIFHAETADAVTRVIADVPAWGFALVGTAATKQAGSDANALSPLQKAMRWFSGGPGKMLDDNQFSNEFMEVTIDRVHGGVDAVHSGPGRGNRFSLRLMLSPQSSISAESKTDATATPWLTVCTRFETIENTQHRAVLELTGEFQPNPDTPPGEAELTGSGAAKPTKWQVQYSLQRGSRRLLYRIRVDAASDAETQVAEAWRSSPVLRMAMAESSPVVRSISREKLARTSARSFSSSLGFVIDEETRSTLIACPGASVHRRPGDRFFDTIVAAESLGSDGWSSWQSYCLGFDIRQPVGSAKSFAQGDQLCSVPVKMSGTSAAAATPQRGWLIHPSPASLEVQVVSVGRATRDDDQPDCMAIHLRVIQTAGRSVSASLRFCRDVHSAYEISPLSRPLESNPSPGVLSLSRLTEISNPESISAQGDRISWSQRSHGIVHLIVLFPLGEPT</sequence>
<proteinExistence type="predicted"/>
<name>A0A5C5YJK3_9BACT</name>
<dbReference type="Proteomes" id="UP000318053">
    <property type="component" value="Unassembled WGS sequence"/>
</dbReference>
<evidence type="ECO:0000256" key="1">
    <source>
        <dbReference type="SAM" id="MobiDB-lite"/>
    </source>
</evidence>
<dbReference type="AlphaFoldDB" id="A0A5C5YJK3"/>
<accession>A0A5C5YJK3</accession>
<feature type="compositionally biased region" description="Low complexity" evidence="1">
    <location>
        <begin position="76"/>
        <end position="92"/>
    </location>
</feature>
<evidence type="ECO:0000313" key="3">
    <source>
        <dbReference type="Proteomes" id="UP000318053"/>
    </source>
</evidence>
<comment type="caution">
    <text evidence="2">The sequence shown here is derived from an EMBL/GenBank/DDBJ whole genome shotgun (WGS) entry which is preliminary data.</text>
</comment>
<dbReference type="EMBL" id="SJPK01000001">
    <property type="protein sequence ID" value="TWT75060.1"/>
    <property type="molecule type" value="Genomic_DNA"/>
</dbReference>
<evidence type="ECO:0008006" key="4">
    <source>
        <dbReference type="Google" id="ProtNLM"/>
    </source>
</evidence>
<feature type="region of interest" description="Disordered" evidence="1">
    <location>
        <begin position="328"/>
        <end position="356"/>
    </location>
</feature>
<evidence type="ECO:0000313" key="2">
    <source>
        <dbReference type="EMBL" id="TWT75060.1"/>
    </source>
</evidence>
<organism evidence="2 3">
    <name type="scientific">Allorhodopirellula solitaria</name>
    <dbReference type="NCBI Taxonomy" id="2527987"/>
    <lineage>
        <taxon>Bacteria</taxon>
        <taxon>Pseudomonadati</taxon>
        <taxon>Planctomycetota</taxon>
        <taxon>Planctomycetia</taxon>
        <taxon>Pirellulales</taxon>
        <taxon>Pirellulaceae</taxon>
        <taxon>Allorhodopirellula</taxon>
    </lineage>
</organism>
<feature type="region of interest" description="Disordered" evidence="1">
    <location>
        <begin position="50"/>
        <end position="101"/>
    </location>
</feature>
<reference evidence="2 3" key="1">
    <citation type="submission" date="2019-02" db="EMBL/GenBank/DDBJ databases">
        <title>Deep-cultivation of Planctomycetes and their phenomic and genomic characterization uncovers novel biology.</title>
        <authorList>
            <person name="Wiegand S."/>
            <person name="Jogler M."/>
            <person name="Boedeker C."/>
            <person name="Pinto D."/>
            <person name="Vollmers J."/>
            <person name="Rivas-Marin E."/>
            <person name="Kohn T."/>
            <person name="Peeters S.H."/>
            <person name="Heuer A."/>
            <person name="Rast P."/>
            <person name="Oberbeckmann S."/>
            <person name="Bunk B."/>
            <person name="Jeske O."/>
            <person name="Meyerdierks A."/>
            <person name="Storesund J.E."/>
            <person name="Kallscheuer N."/>
            <person name="Luecker S."/>
            <person name="Lage O.M."/>
            <person name="Pohl T."/>
            <person name="Merkel B.J."/>
            <person name="Hornburger P."/>
            <person name="Mueller R.-W."/>
            <person name="Bruemmer F."/>
            <person name="Labrenz M."/>
            <person name="Spormann A.M."/>
            <person name="Op Den Camp H."/>
            <person name="Overmann J."/>
            <person name="Amann R."/>
            <person name="Jetten M.S.M."/>
            <person name="Mascher T."/>
            <person name="Medema M.H."/>
            <person name="Devos D.P."/>
            <person name="Kaster A.-K."/>
            <person name="Ovreas L."/>
            <person name="Rohde M."/>
            <person name="Galperin M.Y."/>
            <person name="Jogler C."/>
        </authorList>
    </citation>
    <scope>NUCLEOTIDE SEQUENCE [LARGE SCALE GENOMIC DNA]</scope>
    <source>
        <strain evidence="2 3">CA85</strain>
    </source>
</reference>